<protein>
    <submittedName>
        <fullName evidence="1">Uncharacterized protein</fullName>
    </submittedName>
</protein>
<dbReference type="AlphaFoldDB" id="A0AAU7ZYQ6"/>
<dbReference type="EMBL" id="CP158689">
    <property type="protein sequence ID" value="XCC45394.1"/>
    <property type="molecule type" value="Genomic_DNA"/>
</dbReference>
<sequence length="87" mass="10824">MLLYIIKYKIKKKNIKNIINNINKIYKKKIIVSNIIQSKKKKQFILKILYNNIIKKKQKIYICNYIKKYINYNYPINFIFKKNKYEI</sequence>
<accession>A0AAU7ZYQ6</accession>
<name>A0AAU7ZYQ6_9FLAO</name>
<gene>
    <name evidence="1" type="ORF">ABUS76_00965</name>
</gene>
<evidence type="ECO:0000313" key="1">
    <source>
        <dbReference type="EMBL" id="XCC45394.1"/>
    </source>
</evidence>
<proteinExistence type="predicted"/>
<organism evidence="1">
    <name type="scientific">Candidatus Shikimatogenerans sp. Ttur</name>
    <dbReference type="NCBI Taxonomy" id="3158569"/>
    <lineage>
        <taxon>Bacteria</taxon>
        <taxon>Pseudomonadati</taxon>
        <taxon>Bacteroidota</taxon>
        <taxon>Flavobacteriia</taxon>
        <taxon>Flavobacteriales</taxon>
        <taxon>Candidatus Shikimatogenerans</taxon>
    </lineage>
</organism>
<reference evidence="1" key="1">
    <citation type="submission" date="2024-06" db="EMBL/GenBank/DDBJ databases">
        <title>Diversity, functionality, and evolutionary history of bacterial symbionts in false click beetles (Coleoptera, Throscidae).</title>
        <authorList>
            <person name="Wierz J.C."/>
            <person name="Malm H."/>
            <person name="Kaltenpoth M."/>
            <person name="Engl T."/>
        </authorList>
    </citation>
    <scope>NUCLEOTIDE SEQUENCE</scope>
    <source>
        <strain evidence="1">Ttur</strain>
    </source>
</reference>